<evidence type="ECO:0000256" key="4">
    <source>
        <dbReference type="ARBA" id="ARBA00022825"/>
    </source>
</evidence>
<dbReference type="Pfam" id="PF01343">
    <property type="entry name" value="Peptidase_S49"/>
    <property type="match status" value="2"/>
</dbReference>
<evidence type="ECO:0000259" key="7">
    <source>
        <dbReference type="Pfam" id="PF01343"/>
    </source>
</evidence>
<comment type="similarity">
    <text evidence="1">Belongs to the peptidase S49 family.</text>
</comment>
<dbReference type="Proteomes" id="UP000321595">
    <property type="component" value="Chromosome"/>
</dbReference>
<dbReference type="SUPFAM" id="SSF52096">
    <property type="entry name" value="ClpP/crotonase"/>
    <property type="match status" value="1"/>
</dbReference>
<dbReference type="GO" id="GO:0006465">
    <property type="term" value="P:signal peptide processing"/>
    <property type="evidence" value="ECO:0007669"/>
    <property type="project" value="InterPro"/>
</dbReference>
<evidence type="ECO:0000256" key="3">
    <source>
        <dbReference type="ARBA" id="ARBA00022801"/>
    </source>
</evidence>
<dbReference type="GO" id="GO:0016020">
    <property type="term" value="C:membrane"/>
    <property type="evidence" value="ECO:0007669"/>
    <property type="project" value="InterPro"/>
</dbReference>
<name>A0A5B8XT01_9DELT</name>
<feature type="transmembrane region" description="Helical" evidence="6">
    <location>
        <begin position="20"/>
        <end position="41"/>
    </location>
</feature>
<dbReference type="Gene3D" id="6.20.330.10">
    <property type="match status" value="1"/>
</dbReference>
<dbReference type="KEGG" id="bbae:FRD01_04715"/>
<accession>A0A5B8XT01</accession>
<evidence type="ECO:0000313" key="9">
    <source>
        <dbReference type="Proteomes" id="UP000321595"/>
    </source>
</evidence>
<keyword evidence="6" id="KW-1133">Transmembrane helix</keyword>
<evidence type="ECO:0000313" key="8">
    <source>
        <dbReference type="EMBL" id="QED26559.1"/>
    </source>
</evidence>
<dbReference type="InterPro" id="IPR047272">
    <property type="entry name" value="S49_SppA_C"/>
</dbReference>
<evidence type="ECO:0000256" key="5">
    <source>
        <dbReference type="PIRSR" id="PIRSR001217-1"/>
    </source>
</evidence>
<dbReference type="PIRSF" id="PIRSF001217">
    <property type="entry name" value="Protease_4_SppA"/>
    <property type="match status" value="1"/>
</dbReference>
<keyword evidence="2" id="KW-0645">Protease</keyword>
<evidence type="ECO:0000256" key="2">
    <source>
        <dbReference type="ARBA" id="ARBA00022670"/>
    </source>
</evidence>
<dbReference type="InterPro" id="IPR004635">
    <property type="entry name" value="Pept_S49_SppA"/>
</dbReference>
<dbReference type="CDD" id="cd07023">
    <property type="entry name" value="S49_Sppa_N_C"/>
    <property type="match status" value="1"/>
</dbReference>
<protein>
    <submittedName>
        <fullName evidence="8">Signal peptide peptidase SppA</fullName>
    </submittedName>
</protein>
<dbReference type="EMBL" id="CP042467">
    <property type="protein sequence ID" value="QED26559.1"/>
    <property type="molecule type" value="Genomic_DNA"/>
</dbReference>
<reference evidence="8 9" key="1">
    <citation type="submission" date="2019-08" db="EMBL/GenBank/DDBJ databases">
        <authorList>
            <person name="Liang Q."/>
        </authorList>
    </citation>
    <scope>NUCLEOTIDE SEQUENCE [LARGE SCALE GENOMIC DNA]</scope>
    <source>
        <strain evidence="8 9">V1718</strain>
    </source>
</reference>
<keyword evidence="4" id="KW-0720">Serine protease</keyword>
<sequence length="583" mass="65245">MIAKSPSKNNPRARFMIRILFVLVQNILSLTLWVLATPFYLIGKLKGPGQVWVELNLEPDFPISAPKSRWLPKPYTYLNLRSDLLEIKQAKRCKGVIVSWDQPLAMGPAKLAEIRRLLVEIREAGIEVVFFCDQLDTRDYPLATAATHIVLNRAGRLYTFKPHMELYFFKGLFEKFGLAAQFVHVGEFKTAGHRFIHQNAPRAQELMMSELLQRLNAELETTCGPRFSPALHELAPMDARNALKHGLVDAEIGEPLLPSFLADSENFDPKSELDPKKLPLVMNMEGWRASKFEMPWKPLLRKPLIAVIDLSGMIVSSGMSGAGAQISPDKVIPALKALKRNRRVRAVILHINSPGGSASASEQLWQEIQDLRQEVPVVAWCTDVAASGGYYLACAADQVVAAPESIVGSIGVIMGKFNLSGTSDKLGIGVETIGEPSLLSAVSELDGQLLENIQADIRSFYATFLDRVRLSRRIPRRKLHRYARGRVYLGRDAQKRGLVDGLGGFEEAYRRALELTQLPEKAVALTSYAYKEQDFRALLRENLLYSGQAQVLDKVERHQLIFEMFQNEGMLAWSGITTRSQVP</sequence>
<dbReference type="InterPro" id="IPR004634">
    <property type="entry name" value="Pept_S49_pIV"/>
</dbReference>
<dbReference type="GO" id="GO:0008236">
    <property type="term" value="F:serine-type peptidase activity"/>
    <property type="evidence" value="ECO:0007669"/>
    <property type="project" value="UniProtKB-KW"/>
</dbReference>
<dbReference type="Gene3D" id="3.90.226.10">
    <property type="entry name" value="2-enoyl-CoA Hydratase, Chain A, domain 1"/>
    <property type="match status" value="2"/>
</dbReference>
<keyword evidence="6" id="KW-0472">Membrane</keyword>
<evidence type="ECO:0000256" key="1">
    <source>
        <dbReference type="ARBA" id="ARBA00008683"/>
    </source>
</evidence>
<dbReference type="InterPro" id="IPR002142">
    <property type="entry name" value="Peptidase_S49"/>
</dbReference>
<organism evidence="8 9">
    <name type="scientific">Microvenator marinus</name>
    <dbReference type="NCBI Taxonomy" id="2600177"/>
    <lineage>
        <taxon>Bacteria</taxon>
        <taxon>Deltaproteobacteria</taxon>
        <taxon>Bradymonadales</taxon>
        <taxon>Microvenatoraceae</taxon>
        <taxon>Microvenator</taxon>
    </lineage>
</organism>
<dbReference type="PANTHER" id="PTHR33209:SF2">
    <property type="entry name" value="CHROMOSOME UNDETERMINED SCAFFOLD_55, WHOLE GENOME SHOTGUN SEQUENCE"/>
    <property type="match status" value="1"/>
</dbReference>
<feature type="domain" description="Peptidase S49" evidence="7">
    <location>
        <begin position="371"/>
        <end position="517"/>
    </location>
</feature>
<dbReference type="PANTHER" id="PTHR33209">
    <property type="entry name" value="PROTEASE 4"/>
    <property type="match status" value="1"/>
</dbReference>
<keyword evidence="6" id="KW-0812">Transmembrane</keyword>
<keyword evidence="3" id="KW-0378">Hydrolase</keyword>
<feature type="active site" description="Proton donor/acceptor" evidence="5">
    <location>
        <position position="189"/>
    </location>
</feature>
<keyword evidence="9" id="KW-1185">Reference proteome</keyword>
<dbReference type="AlphaFoldDB" id="A0A5B8XT01"/>
<gene>
    <name evidence="8" type="primary">sppA</name>
    <name evidence="8" type="ORF">FRD01_04715</name>
</gene>
<dbReference type="OrthoDB" id="9764363at2"/>
<feature type="active site" description="Nucleophile" evidence="5">
    <location>
        <position position="387"/>
    </location>
</feature>
<proteinExistence type="inferred from homology"/>
<dbReference type="InterPro" id="IPR029045">
    <property type="entry name" value="ClpP/crotonase-like_dom_sf"/>
</dbReference>
<feature type="domain" description="Peptidase S49" evidence="7">
    <location>
        <begin position="122"/>
        <end position="211"/>
    </location>
</feature>
<dbReference type="NCBIfam" id="TIGR00706">
    <property type="entry name" value="SppA_dom"/>
    <property type="match status" value="1"/>
</dbReference>
<evidence type="ECO:0000256" key="6">
    <source>
        <dbReference type="SAM" id="Phobius"/>
    </source>
</evidence>